<dbReference type="Pfam" id="PF03963">
    <property type="entry name" value="FlgD"/>
    <property type="match status" value="1"/>
</dbReference>
<dbReference type="InterPro" id="IPR025963">
    <property type="entry name" value="FLgD_Tudor"/>
</dbReference>
<evidence type="ECO:0000256" key="4">
    <source>
        <dbReference type="SAM" id="MobiDB-lite"/>
    </source>
</evidence>
<name>A0A519BMT4_9DELT</name>
<dbReference type="AlphaFoldDB" id="A0A519BMT4"/>
<feature type="compositionally biased region" description="Low complexity" evidence="4">
    <location>
        <begin position="9"/>
        <end position="41"/>
    </location>
</feature>
<evidence type="ECO:0000259" key="5">
    <source>
        <dbReference type="Pfam" id="PF13860"/>
    </source>
</evidence>
<comment type="function">
    <text evidence="3">Required for flagellar hook formation. May act as a scaffolding protein.</text>
</comment>
<feature type="domain" description="FlgD Tudor-like" evidence="6">
    <location>
        <begin position="107"/>
        <end position="239"/>
    </location>
</feature>
<dbReference type="Proteomes" id="UP000319296">
    <property type="component" value="Unassembled WGS sequence"/>
</dbReference>
<evidence type="ECO:0000259" key="6">
    <source>
        <dbReference type="Pfam" id="PF13861"/>
    </source>
</evidence>
<evidence type="ECO:0000256" key="2">
    <source>
        <dbReference type="ARBA" id="ARBA00022795"/>
    </source>
</evidence>
<dbReference type="Gene3D" id="2.60.40.4070">
    <property type="match status" value="1"/>
</dbReference>
<comment type="similarity">
    <text evidence="1 3">Belongs to the FlgD family.</text>
</comment>
<evidence type="ECO:0000256" key="3">
    <source>
        <dbReference type="RuleBase" id="RU362076"/>
    </source>
</evidence>
<dbReference type="EMBL" id="SGBB01000007">
    <property type="protein sequence ID" value="RZD18578.1"/>
    <property type="molecule type" value="Genomic_DNA"/>
</dbReference>
<keyword evidence="7" id="KW-0282">Flagellum</keyword>
<sequence>MSVNSLFGAPTTAASTIPSASSTSSQAAAPSNMYGSASSSSNSNLISESSFMTLMVKELQNQNPLQPMSNTQFISELAQFNSMNELSTMNTSMSSLVSSENQAAMGSAVNLVGKTVQANGNSLQYGGSGTVNLAYSLPQNSANTSMDIYNSSGNLVYNTNLGAETAGSQSFDWNGMTNSGTQAPQGNYSFSVNASDSSGNSITAQTMAGGTVTGITSSNSGAVELELNNGTTVPLSSVQGIS</sequence>
<gene>
    <name evidence="7" type="ORF">EVG15_05115</name>
</gene>
<proteinExistence type="inferred from homology"/>
<keyword evidence="2 3" id="KW-1005">Bacterial flagellum biogenesis</keyword>
<organism evidence="7 8">
    <name type="scientific">Candidatus Acididesulfobacter diazotrophicus</name>
    <dbReference type="NCBI Taxonomy" id="2597226"/>
    <lineage>
        <taxon>Bacteria</taxon>
        <taxon>Deltaproteobacteria</taxon>
        <taxon>Candidatus Acidulodesulfobacterales</taxon>
        <taxon>Candidatus Acididesulfobacter</taxon>
    </lineage>
</organism>
<evidence type="ECO:0000313" key="8">
    <source>
        <dbReference type="Proteomes" id="UP000319296"/>
    </source>
</evidence>
<keyword evidence="7" id="KW-0969">Cilium</keyword>
<protein>
    <recommendedName>
        <fullName evidence="3">Basal-body rod modification protein FlgD</fullName>
    </recommendedName>
</protein>
<comment type="caution">
    <text evidence="7">The sequence shown here is derived from an EMBL/GenBank/DDBJ whole genome shotgun (WGS) entry which is preliminary data.</text>
</comment>
<feature type="domain" description="FlgD/Vpr Ig-like" evidence="5">
    <location>
        <begin position="120"/>
        <end position="197"/>
    </location>
</feature>
<evidence type="ECO:0000256" key="1">
    <source>
        <dbReference type="ARBA" id="ARBA00010577"/>
    </source>
</evidence>
<accession>A0A519BMT4</accession>
<keyword evidence="7" id="KW-0966">Cell projection</keyword>
<dbReference type="Pfam" id="PF13861">
    <property type="entry name" value="FLgD_tudor"/>
    <property type="match status" value="1"/>
</dbReference>
<dbReference type="Pfam" id="PF13860">
    <property type="entry name" value="FlgD_ig"/>
    <property type="match status" value="1"/>
</dbReference>
<dbReference type="GO" id="GO:0044781">
    <property type="term" value="P:bacterial-type flagellum organization"/>
    <property type="evidence" value="ECO:0007669"/>
    <property type="project" value="UniProtKB-UniRule"/>
</dbReference>
<dbReference type="InterPro" id="IPR005648">
    <property type="entry name" value="FlgD"/>
</dbReference>
<reference evidence="7 8" key="1">
    <citation type="journal article" date="2019" name="ISME J.">
        <title>Insights into ecological role of a new deltaproteobacterial order Candidatus Acidulodesulfobacterales by metagenomics and metatranscriptomics.</title>
        <authorList>
            <person name="Tan S."/>
            <person name="Liu J."/>
            <person name="Fang Y."/>
            <person name="Hedlund B.P."/>
            <person name="Lian Z.H."/>
            <person name="Huang L.Y."/>
            <person name="Li J.T."/>
            <person name="Huang L.N."/>
            <person name="Li W.J."/>
            <person name="Jiang H.C."/>
            <person name="Dong H.L."/>
            <person name="Shu W.S."/>
        </authorList>
    </citation>
    <scope>NUCLEOTIDE SEQUENCE [LARGE SCALE GENOMIC DNA]</scope>
    <source>
        <strain evidence="7">AP1</strain>
    </source>
</reference>
<dbReference type="Gene3D" id="2.30.30.910">
    <property type="match status" value="1"/>
</dbReference>
<dbReference type="InterPro" id="IPR025965">
    <property type="entry name" value="FlgD/Vpr_Ig-like"/>
</dbReference>
<feature type="region of interest" description="Disordered" evidence="4">
    <location>
        <begin position="1"/>
        <end position="41"/>
    </location>
</feature>
<evidence type="ECO:0000313" key="7">
    <source>
        <dbReference type="EMBL" id="RZD18578.1"/>
    </source>
</evidence>